<dbReference type="AlphaFoldDB" id="A0A0L7RI68"/>
<feature type="compositionally biased region" description="Basic residues" evidence="1">
    <location>
        <begin position="68"/>
        <end position="78"/>
    </location>
</feature>
<protein>
    <recommendedName>
        <fullName evidence="4">RNMT-activating mini protein</fullName>
    </recommendedName>
</protein>
<sequence length="78" mass="9901">MEEQNLTAEQKKFLNECENEFKDRYTEKDSEFIKTKNMKKKDPPILDPWYSRNTRNDHRRDRRYSDKRYRHRYHGPYK</sequence>
<feature type="compositionally biased region" description="Basic and acidic residues" evidence="1">
    <location>
        <begin position="54"/>
        <end position="67"/>
    </location>
</feature>
<proteinExistence type="predicted"/>
<dbReference type="Pfam" id="PF15320">
    <property type="entry name" value="RAM"/>
    <property type="match status" value="1"/>
</dbReference>
<dbReference type="GO" id="GO:0031533">
    <property type="term" value="C:mRNA capping enzyme complex"/>
    <property type="evidence" value="ECO:0007669"/>
    <property type="project" value="InterPro"/>
</dbReference>
<name>A0A0L7RI68_9HYME</name>
<keyword evidence="3" id="KW-1185">Reference proteome</keyword>
<evidence type="ECO:0000256" key="1">
    <source>
        <dbReference type="SAM" id="MobiDB-lite"/>
    </source>
</evidence>
<dbReference type="EMBL" id="KQ414585">
    <property type="protein sequence ID" value="KOC70519.1"/>
    <property type="molecule type" value="Genomic_DNA"/>
</dbReference>
<dbReference type="InterPro" id="IPR028271">
    <property type="entry name" value="RAMAC"/>
</dbReference>
<gene>
    <name evidence="2" type="ORF">WH47_07926</name>
</gene>
<evidence type="ECO:0000313" key="3">
    <source>
        <dbReference type="Proteomes" id="UP000053825"/>
    </source>
</evidence>
<dbReference type="STRING" id="597456.A0A0L7RI68"/>
<accession>A0A0L7RI68</accession>
<feature type="region of interest" description="Disordered" evidence="1">
    <location>
        <begin position="34"/>
        <end position="78"/>
    </location>
</feature>
<dbReference type="GO" id="GO:0003723">
    <property type="term" value="F:RNA binding"/>
    <property type="evidence" value="ECO:0007669"/>
    <property type="project" value="InterPro"/>
</dbReference>
<organism evidence="2 3">
    <name type="scientific">Habropoda laboriosa</name>
    <dbReference type="NCBI Taxonomy" id="597456"/>
    <lineage>
        <taxon>Eukaryota</taxon>
        <taxon>Metazoa</taxon>
        <taxon>Ecdysozoa</taxon>
        <taxon>Arthropoda</taxon>
        <taxon>Hexapoda</taxon>
        <taxon>Insecta</taxon>
        <taxon>Pterygota</taxon>
        <taxon>Neoptera</taxon>
        <taxon>Endopterygota</taxon>
        <taxon>Hymenoptera</taxon>
        <taxon>Apocrita</taxon>
        <taxon>Aculeata</taxon>
        <taxon>Apoidea</taxon>
        <taxon>Anthophila</taxon>
        <taxon>Apidae</taxon>
        <taxon>Habropoda</taxon>
    </lineage>
</organism>
<dbReference type="Proteomes" id="UP000053825">
    <property type="component" value="Unassembled WGS sequence"/>
</dbReference>
<dbReference type="GO" id="GO:0106005">
    <property type="term" value="P:RNA 5'-cap (guanine-N7)-methylation"/>
    <property type="evidence" value="ECO:0007669"/>
    <property type="project" value="InterPro"/>
</dbReference>
<evidence type="ECO:0000313" key="2">
    <source>
        <dbReference type="EMBL" id="KOC70519.1"/>
    </source>
</evidence>
<reference evidence="2 3" key="1">
    <citation type="submission" date="2015-07" db="EMBL/GenBank/DDBJ databases">
        <title>The genome of Habropoda laboriosa.</title>
        <authorList>
            <person name="Pan H."/>
            <person name="Kapheim K."/>
        </authorList>
    </citation>
    <scope>NUCLEOTIDE SEQUENCE [LARGE SCALE GENOMIC DNA]</scope>
    <source>
        <strain evidence="2">0110345459</strain>
    </source>
</reference>
<evidence type="ECO:0008006" key="4">
    <source>
        <dbReference type="Google" id="ProtNLM"/>
    </source>
</evidence>
<feature type="compositionally biased region" description="Basic and acidic residues" evidence="1">
    <location>
        <begin position="34"/>
        <end position="44"/>
    </location>
</feature>